<dbReference type="InterPro" id="IPR036866">
    <property type="entry name" value="RibonucZ/Hydroxyglut_hydro"/>
</dbReference>
<evidence type="ECO:0000259" key="5">
    <source>
        <dbReference type="SMART" id="SM00849"/>
    </source>
</evidence>
<dbReference type="InterPro" id="IPR051453">
    <property type="entry name" value="MBL_Glyoxalase_II"/>
</dbReference>
<evidence type="ECO:0000313" key="7">
    <source>
        <dbReference type="Proteomes" id="UP000295937"/>
    </source>
</evidence>
<dbReference type="GO" id="GO:0016787">
    <property type="term" value="F:hydrolase activity"/>
    <property type="evidence" value="ECO:0007669"/>
    <property type="project" value="UniProtKB-KW"/>
</dbReference>
<accession>A0A2P5T2C7</accession>
<evidence type="ECO:0000256" key="3">
    <source>
        <dbReference type="ARBA" id="ARBA00022801"/>
    </source>
</evidence>
<dbReference type="AlphaFoldDB" id="A0A2P5T2C7"/>
<comment type="cofactor">
    <cofactor evidence="1">
        <name>Zn(2+)</name>
        <dbReference type="ChEBI" id="CHEBI:29105"/>
    </cofactor>
</comment>
<sequence>MNYHIIPVTHLMQNCCIIWCKSTRESAIIDPGGNAENIKQKLLNIDLKPTKILITHGHWDHVSAAVELSKFYQIPILGPQKFDEFLLKSSIQNNVCNSVKFLSFVPNYWLSHGEIIKIGLLNFEVIHCPGHTPGHVVFFYRKGRFLISGDVIFNNSIGRTDFPRSSHQDLLNSIEMKLFPLGDDITFIPGHGDISTLGFEKINNPYFKSNI</sequence>
<organism evidence="6 7">
    <name type="scientific">Candidatus Pantoea edessiphila</name>
    <dbReference type="NCBI Taxonomy" id="2044610"/>
    <lineage>
        <taxon>Bacteria</taxon>
        <taxon>Pseudomonadati</taxon>
        <taxon>Pseudomonadota</taxon>
        <taxon>Gammaproteobacteria</taxon>
        <taxon>Enterobacterales</taxon>
        <taxon>Erwiniaceae</taxon>
        <taxon>Pantoea</taxon>
    </lineage>
</organism>
<dbReference type="Pfam" id="PF00753">
    <property type="entry name" value="Lactamase_B"/>
    <property type="match status" value="1"/>
</dbReference>
<keyword evidence="2" id="KW-0479">Metal-binding</keyword>
<dbReference type="InterPro" id="IPR001279">
    <property type="entry name" value="Metallo-B-lactamas"/>
</dbReference>
<proteinExistence type="predicted"/>
<dbReference type="OrthoDB" id="9802991at2"/>
<comment type="caution">
    <text evidence="6">The sequence shown here is derived from an EMBL/GenBank/DDBJ whole genome shotgun (WGS) entry which is preliminary data.</text>
</comment>
<evidence type="ECO:0000313" key="6">
    <source>
        <dbReference type="EMBL" id="PPI88754.1"/>
    </source>
</evidence>
<dbReference type="RefSeq" id="WP_136132181.1">
    <property type="nucleotide sequence ID" value="NZ_PDKR01000001.1"/>
</dbReference>
<evidence type="ECO:0000256" key="2">
    <source>
        <dbReference type="ARBA" id="ARBA00022723"/>
    </source>
</evidence>
<reference evidence="6 7" key="1">
    <citation type="journal article" date="2018" name="Genome Biol. Evol.">
        <title>Cladogenesis and Genomic Streamlining in Extracellular Endosymbionts of Tropical Stink Bugs.</title>
        <authorList>
            <person name="Otero-Bravo A."/>
            <person name="Goffredi S."/>
            <person name="Sabree Z.L."/>
        </authorList>
    </citation>
    <scope>NUCLEOTIDE SEQUENCE [LARGE SCALE GENOMIC DNA]</scope>
    <source>
        <strain evidence="6 7">SoEO</strain>
    </source>
</reference>
<dbReference type="PANTHER" id="PTHR46233">
    <property type="entry name" value="HYDROXYACYLGLUTATHIONE HYDROLASE GLOC"/>
    <property type="match status" value="1"/>
</dbReference>
<dbReference type="Proteomes" id="UP000295937">
    <property type="component" value="Unassembled WGS sequence"/>
</dbReference>
<dbReference type="EMBL" id="PDKR01000001">
    <property type="protein sequence ID" value="PPI88754.1"/>
    <property type="molecule type" value="Genomic_DNA"/>
</dbReference>
<dbReference type="Gene3D" id="3.60.15.10">
    <property type="entry name" value="Ribonuclease Z/Hydroxyacylglutathione hydrolase-like"/>
    <property type="match status" value="1"/>
</dbReference>
<feature type="domain" description="Metallo-beta-lactamase" evidence="5">
    <location>
        <begin position="12"/>
        <end position="191"/>
    </location>
</feature>
<keyword evidence="4" id="KW-0862">Zinc</keyword>
<dbReference type="CDD" id="cd07737">
    <property type="entry name" value="YcbL-like_MBL-fold"/>
    <property type="match status" value="1"/>
</dbReference>
<dbReference type="SMART" id="SM00849">
    <property type="entry name" value="Lactamase_B"/>
    <property type="match status" value="1"/>
</dbReference>
<gene>
    <name evidence="6" type="ORF">CRV09_00340</name>
</gene>
<keyword evidence="3" id="KW-0378">Hydrolase</keyword>
<name>A0A2P5T2C7_9GAMM</name>
<evidence type="ECO:0000256" key="4">
    <source>
        <dbReference type="ARBA" id="ARBA00022833"/>
    </source>
</evidence>
<dbReference type="PANTHER" id="PTHR46233:SF3">
    <property type="entry name" value="HYDROXYACYLGLUTATHIONE HYDROLASE GLOC"/>
    <property type="match status" value="1"/>
</dbReference>
<dbReference type="GO" id="GO:0046872">
    <property type="term" value="F:metal ion binding"/>
    <property type="evidence" value="ECO:0007669"/>
    <property type="project" value="UniProtKB-KW"/>
</dbReference>
<dbReference type="SUPFAM" id="SSF56281">
    <property type="entry name" value="Metallo-hydrolase/oxidoreductase"/>
    <property type="match status" value="1"/>
</dbReference>
<protein>
    <recommendedName>
        <fullName evidence="5">Metallo-beta-lactamase domain-containing protein</fullName>
    </recommendedName>
</protein>
<evidence type="ECO:0000256" key="1">
    <source>
        <dbReference type="ARBA" id="ARBA00001947"/>
    </source>
</evidence>